<dbReference type="OrthoDB" id="5290698at2"/>
<dbReference type="Pfam" id="PF13458">
    <property type="entry name" value="Peripla_BP_6"/>
    <property type="match status" value="1"/>
</dbReference>
<dbReference type="PANTHER" id="PTHR30483">
    <property type="entry name" value="LEUCINE-SPECIFIC-BINDING PROTEIN"/>
    <property type="match status" value="1"/>
</dbReference>
<proteinExistence type="inferred from homology"/>
<dbReference type="Proteomes" id="UP000246145">
    <property type="component" value="Unassembled WGS sequence"/>
</dbReference>
<dbReference type="PANTHER" id="PTHR30483:SF6">
    <property type="entry name" value="PERIPLASMIC BINDING PROTEIN OF ABC TRANSPORTER FOR NATURAL AMINO ACIDS"/>
    <property type="match status" value="1"/>
</dbReference>
<keyword evidence="6" id="KW-1185">Reference proteome</keyword>
<feature type="chain" id="PRO_5015482912" evidence="3">
    <location>
        <begin position="27"/>
        <end position="392"/>
    </location>
</feature>
<evidence type="ECO:0000256" key="3">
    <source>
        <dbReference type="SAM" id="SignalP"/>
    </source>
</evidence>
<organism evidence="5 6">
    <name type="scientific">Pusillimonas noertemannii</name>
    <dbReference type="NCBI Taxonomy" id="305977"/>
    <lineage>
        <taxon>Bacteria</taxon>
        <taxon>Pseudomonadati</taxon>
        <taxon>Pseudomonadota</taxon>
        <taxon>Betaproteobacteria</taxon>
        <taxon>Burkholderiales</taxon>
        <taxon>Alcaligenaceae</taxon>
        <taxon>Pusillimonas</taxon>
    </lineage>
</organism>
<feature type="signal peptide" evidence="3">
    <location>
        <begin position="1"/>
        <end position="26"/>
    </location>
</feature>
<comment type="caution">
    <text evidence="5">The sequence shown here is derived from an EMBL/GenBank/DDBJ whole genome shotgun (WGS) entry which is preliminary data.</text>
</comment>
<comment type="similarity">
    <text evidence="1">Belongs to the leucine-binding protein family.</text>
</comment>
<keyword evidence="2 3" id="KW-0732">Signal</keyword>
<dbReference type="AlphaFoldDB" id="A0A2U1CMV3"/>
<dbReference type="STRING" id="1231391.GCA_000308195_00552"/>
<evidence type="ECO:0000256" key="1">
    <source>
        <dbReference type="ARBA" id="ARBA00010062"/>
    </source>
</evidence>
<evidence type="ECO:0000313" key="6">
    <source>
        <dbReference type="Proteomes" id="UP000246145"/>
    </source>
</evidence>
<reference evidence="5 6" key="1">
    <citation type="submission" date="2018-04" db="EMBL/GenBank/DDBJ databases">
        <title>Genomic Encyclopedia of Type Strains, Phase IV (KMG-IV): sequencing the most valuable type-strain genomes for metagenomic binning, comparative biology and taxonomic classification.</title>
        <authorList>
            <person name="Goeker M."/>
        </authorList>
    </citation>
    <scope>NUCLEOTIDE SEQUENCE [LARGE SCALE GENOMIC DNA]</scope>
    <source>
        <strain evidence="5 6">DSM 10065</strain>
    </source>
</reference>
<protein>
    <submittedName>
        <fullName evidence="5">Branched-chain amino acid transport system substrate-binding protein</fullName>
    </submittedName>
</protein>
<name>A0A2U1CMV3_9BURK</name>
<evidence type="ECO:0000313" key="5">
    <source>
        <dbReference type="EMBL" id="PVY62345.1"/>
    </source>
</evidence>
<dbReference type="EMBL" id="QEKO01000002">
    <property type="protein sequence ID" value="PVY62345.1"/>
    <property type="molecule type" value="Genomic_DNA"/>
</dbReference>
<sequence>MKLLSKTNLSLAVGAMALMAATAANAQLKIGHIGAMSGVLAALGADQYDGFMLRVAEGDGMLGGQKVEVVRVDAQSKPEVGLQVARELVEREDVDIVVGMTASNVINAVLPYVTKAEVPLIGTNGGPSPFAGAQCSPWFISTAFQNDGAHEAAGQEAQNRGYKNVVVIAPNYQAGKDAVAGFKRFYKGQLADEIYPGLGQNDFAAEITQVSAADPDAVYAFLPGAMGINFIKQYSQAGMMDKYPLLSSFTVDDITVPAIRDAAVGSLVSAHWVSGATNPQSQKFIKSFQAKYQRTPSNYALQGYDAASIIDEAIKASPAAAKDGKALMQAMRALKLDSPRGEVTFERNGFPIQDYSIWKVVSKGDGKVGFEHQSVVLKAHHDAYASQCPLKG</sequence>
<evidence type="ECO:0000259" key="4">
    <source>
        <dbReference type="Pfam" id="PF13458"/>
    </source>
</evidence>
<gene>
    <name evidence="5" type="ORF">C7440_1838</name>
</gene>
<dbReference type="InterPro" id="IPR051010">
    <property type="entry name" value="BCAA_transport"/>
</dbReference>
<dbReference type="Gene3D" id="3.40.50.2300">
    <property type="match status" value="2"/>
</dbReference>
<dbReference type="SUPFAM" id="SSF53822">
    <property type="entry name" value="Periplasmic binding protein-like I"/>
    <property type="match status" value="1"/>
</dbReference>
<dbReference type="InterPro" id="IPR028082">
    <property type="entry name" value="Peripla_BP_I"/>
</dbReference>
<evidence type="ECO:0000256" key="2">
    <source>
        <dbReference type="ARBA" id="ARBA00022729"/>
    </source>
</evidence>
<feature type="domain" description="Leucine-binding protein" evidence="4">
    <location>
        <begin position="28"/>
        <end position="364"/>
    </location>
</feature>
<accession>A0A2U1CMV3</accession>
<dbReference type="RefSeq" id="WP_017522928.1">
    <property type="nucleotide sequence ID" value="NZ_JACCEX010000002.1"/>
</dbReference>
<dbReference type="InterPro" id="IPR028081">
    <property type="entry name" value="Leu-bd"/>
</dbReference>